<evidence type="ECO:0000313" key="4">
    <source>
        <dbReference type="Proteomes" id="UP000344450"/>
    </source>
</evidence>
<dbReference type="Proteomes" id="UP000344450">
    <property type="component" value="Chromosome"/>
</dbReference>
<reference evidence="3 4" key="1">
    <citation type="submission" date="2019-10" db="EMBL/GenBank/DDBJ databases">
        <title>Complete genome sequencing of drug resistant plasmids in Kluyvera intermedia.</title>
        <authorList>
            <person name="Ke C."/>
            <person name="Jian S."/>
        </authorList>
    </citation>
    <scope>NUCLEOTIDE SEQUENCE [LARGE SCALE GENOMIC DNA]</scope>
    <source>
        <strain evidence="3 4">N2-1</strain>
    </source>
</reference>
<accession>A0ABX6DS34</accession>
<evidence type="ECO:0000256" key="1">
    <source>
        <dbReference type="SAM" id="SignalP"/>
    </source>
</evidence>
<dbReference type="RefSeq" id="WP_153742976.1">
    <property type="nucleotide sequence ID" value="NZ_JBNNLP010000008.1"/>
</dbReference>
<dbReference type="InterPro" id="IPR053167">
    <property type="entry name" value="Spore_coat_component"/>
</dbReference>
<keyword evidence="1" id="KW-0732">Signal</keyword>
<dbReference type="EMBL" id="CP045845">
    <property type="protein sequence ID" value="QGH30217.1"/>
    <property type="molecule type" value="Genomic_DNA"/>
</dbReference>
<dbReference type="Pfam" id="PF05229">
    <property type="entry name" value="SCPU"/>
    <property type="match status" value="1"/>
</dbReference>
<name>A0ABX6DS34_KLUIN</name>
<proteinExistence type="predicted"/>
<gene>
    <name evidence="3" type="ORF">GHC21_11320</name>
</gene>
<organism evidence="3 4">
    <name type="scientific">Kluyvera intermedia</name>
    <name type="common">Enterobacter intermedius</name>
    <dbReference type="NCBI Taxonomy" id="61648"/>
    <lineage>
        <taxon>Bacteria</taxon>
        <taxon>Pseudomonadati</taxon>
        <taxon>Pseudomonadota</taxon>
        <taxon>Gammaproteobacteria</taxon>
        <taxon>Enterobacterales</taxon>
        <taxon>Enterobacteriaceae</taxon>
        <taxon>Kluyvera</taxon>
    </lineage>
</organism>
<evidence type="ECO:0000259" key="2">
    <source>
        <dbReference type="Pfam" id="PF05229"/>
    </source>
</evidence>
<feature type="domain" description="Spore coat protein U/FanG" evidence="2">
    <location>
        <begin position="32"/>
        <end position="158"/>
    </location>
</feature>
<dbReference type="SMART" id="SM00972">
    <property type="entry name" value="SCPU"/>
    <property type="match status" value="1"/>
</dbReference>
<sequence length="161" mass="16888">MIISHQQTTAVFLTVISLLVSSGVLAEKTETTTANLQVHLTVERSCEVRVSDMDFGTHTRDSGPLNASANTIITCSSGTPFNITSTSDHSYTMKNTATAEKVDYALYSDNAGASELSTTPIPGTGTGSAEVIPIYGKVTARALSQASPGDYSDTVTLTVAY</sequence>
<feature type="chain" id="PRO_5045894270" description="Spore coat protein U/FanG domain-containing protein" evidence="1">
    <location>
        <begin position="27"/>
        <end position="161"/>
    </location>
</feature>
<protein>
    <recommendedName>
        <fullName evidence="2">Spore coat protein U/FanG domain-containing protein</fullName>
    </recommendedName>
</protein>
<feature type="signal peptide" evidence="1">
    <location>
        <begin position="1"/>
        <end position="26"/>
    </location>
</feature>
<dbReference type="InterPro" id="IPR007893">
    <property type="entry name" value="Spore_coat_U/FanG"/>
</dbReference>
<keyword evidence="4" id="KW-1185">Reference proteome</keyword>
<dbReference type="PANTHER" id="PTHR37089">
    <property type="entry name" value="PROTEIN U-RELATED"/>
    <property type="match status" value="1"/>
</dbReference>
<evidence type="ECO:0000313" key="3">
    <source>
        <dbReference type="EMBL" id="QGH30217.1"/>
    </source>
</evidence>